<reference evidence="2 3" key="1">
    <citation type="submission" date="2019-04" db="EMBL/GenBank/DDBJ databases">
        <authorList>
            <person name="Van Vliet M D."/>
        </authorList>
    </citation>
    <scope>NUCLEOTIDE SEQUENCE [LARGE SCALE GENOMIC DNA]</scope>
    <source>
        <strain evidence="2 3">F21</strain>
    </source>
</reference>
<name>A0A6C2UL68_9BACT</name>
<accession>A0A6C2UL68</accession>
<dbReference type="InterPro" id="IPR015919">
    <property type="entry name" value="Cadherin-like_sf"/>
</dbReference>
<dbReference type="SUPFAM" id="SSF49313">
    <property type="entry name" value="Cadherin-like"/>
    <property type="match status" value="1"/>
</dbReference>
<evidence type="ECO:0000259" key="1">
    <source>
        <dbReference type="Pfam" id="PF18998"/>
    </source>
</evidence>
<organism evidence="2 3">
    <name type="scientific">Pontiella sulfatireligans</name>
    <dbReference type="NCBI Taxonomy" id="2750658"/>
    <lineage>
        <taxon>Bacteria</taxon>
        <taxon>Pseudomonadati</taxon>
        <taxon>Kiritimatiellota</taxon>
        <taxon>Kiritimatiellia</taxon>
        <taxon>Kiritimatiellales</taxon>
        <taxon>Pontiellaceae</taxon>
        <taxon>Pontiella</taxon>
    </lineage>
</organism>
<dbReference type="Proteomes" id="UP000346198">
    <property type="component" value="Unassembled WGS sequence"/>
</dbReference>
<dbReference type="GO" id="GO:0016020">
    <property type="term" value="C:membrane"/>
    <property type="evidence" value="ECO:0007669"/>
    <property type="project" value="InterPro"/>
</dbReference>
<sequence length="1277" mass="138279">MRFVLNSTVYLIICVFVTLKAEGELGLARESYGVWDRSAAFTVAEYPFTRGREYSANWVDINPARSNFTWSALDVVLQEAYDQNQKFFIKIQPIAGSTGTSMPPWMLDPLGPLPSGYDPNVVDGTVPSCTDGQFIYGYYLDADLQIYLSEMVQSLADHVRNDIPPHLQDIIGFVRVDTAHTGDEAPYEEPQIIAADYPDYVISDSQWLTYRTNIFEAYRAAFQDGPGPKIPLLFQDIEVSKFPNEWNWVTNNVTAGFGAKYAGLVRGHHLSRSQDVTDTFKEHAVDSDLGLFSRNEMDGTWDWPFFQLNYRLSMYWCAVEQLHPGLSVWDVTKNCLETAYTSNIVFAFEFFNTWAAELDPPTARGGFCILHEGLDSSDIVKFPEGIYGNASQSNTNRYIAICASNAAHGAQMDDPYAATRGQVWQRPNQTGFNDSGWEIVSGNYERFITQIDPDATSIGRFRINGPLTTASHPYDRFARSFDSANGKNTMYFDLHDELLPNPGQRLQLSVIYLDRGTGQFELQYDAVGDSGKTAFTVTKTGSNTWKTNSVIVTDWVCGNNGPNGADLMLLNVDADDDIFHMLEVVKLAYVNIGTVGQGTVSARNDGMVYSDPVSTTLSEGLMLELKPSPALGWEFTGWSGDLSGTNNRPFLFPTEDTRVTANFAFVPGSASATDDFESGDWNGGSGWDGDWTAVPTATPGSIVQLNVAGSITRSLDSPLTNATLSFDWDVDRIVTGEAGQAWVFNGTWHLVWSENIKGGDSGSSPELASTNINLSAYGSISQVRFELTGNQTTDRFWIDNVQVTGAVDVGANQPMFSSDPITNSAASIGDSCSGSVADQASDPNSDPMIFSIVSGAAWLNMATNGTLSGTPGPGDSGLNNWIIQVADDVDGSDSAILLIDVGSSGSSSNTAPYFTTDPINTPNAEDNAAYSGTLAGAAKDDDVGDMLSYSRISGPDWLVVAADGALSGTPDRTDVGTNTFMIKVEDNALASDTATLKIMVDPTAGGGLASDDFESGTWTGGTGWAVGWSTNGGAVVETDNDLNSIAAHLTKNGQITRTLDPPQVDSRLTFDWKLKSLDNPSEYAQAEVYDGAWHIVWTNTSVVLMLGAEDIDLGSYGAVSQVRFTVFAGGVADHFHIDNLVVSGSAPAPYSVWSNQYSLVQGPAGNDDGDALNNLYEFGLGGNPTNPSDLGYLPTLGKMSGGGSNWFEYIHVRQTDPDSGLLYYLELSDNLASNLWTTNGYTVVGSGSFTNGFDAVTNRISTETKDEQFIRLIIESL</sequence>
<keyword evidence="3" id="KW-1185">Reference proteome</keyword>
<protein>
    <recommendedName>
        <fullName evidence="1">Bacterial repeat domain-containing protein</fullName>
    </recommendedName>
</protein>
<dbReference type="Pfam" id="PF18998">
    <property type="entry name" value="Flg_new_2"/>
    <property type="match status" value="1"/>
</dbReference>
<dbReference type="Pfam" id="PF05345">
    <property type="entry name" value="He_PIG"/>
    <property type="match status" value="1"/>
</dbReference>
<dbReference type="AlphaFoldDB" id="A0A6C2UL68"/>
<dbReference type="RefSeq" id="WP_136062230.1">
    <property type="nucleotide sequence ID" value="NZ_CAAHFH010000002.1"/>
</dbReference>
<gene>
    <name evidence="2" type="ORF">SCARR_02776</name>
</gene>
<evidence type="ECO:0000313" key="3">
    <source>
        <dbReference type="Proteomes" id="UP000346198"/>
    </source>
</evidence>
<dbReference type="GO" id="GO:0005509">
    <property type="term" value="F:calcium ion binding"/>
    <property type="evidence" value="ECO:0007669"/>
    <property type="project" value="InterPro"/>
</dbReference>
<evidence type="ECO:0000313" key="2">
    <source>
        <dbReference type="EMBL" id="VGO20709.1"/>
    </source>
</evidence>
<proteinExistence type="predicted"/>
<dbReference type="EMBL" id="CAAHFH010000002">
    <property type="protein sequence ID" value="VGO20709.1"/>
    <property type="molecule type" value="Genomic_DNA"/>
</dbReference>
<dbReference type="Gene3D" id="2.60.40.10">
    <property type="entry name" value="Immunoglobulins"/>
    <property type="match status" value="2"/>
</dbReference>
<dbReference type="InterPro" id="IPR013783">
    <property type="entry name" value="Ig-like_fold"/>
</dbReference>
<feature type="domain" description="Bacterial repeat" evidence="1">
    <location>
        <begin position="599"/>
        <end position="664"/>
    </location>
</feature>
<dbReference type="InterPro" id="IPR044060">
    <property type="entry name" value="Bacterial_rp_domain"/>
</dbReference>